<evidence type="ECO:0000313" key="3">
    <source>
        <dbReference type="RefSeq" id="XP_025417739.1"/>
    </source>
</evidence>
<reference evidence="1" key="1">
    <citation type="submission" date="2018-04" db="EMBL/GenBank/DDBJ databases">
        <title>Transcriptome assembly of Sipha flava.</title>
        <authorList>
            <person name="Scully E.D."/>
            <person name="Geib S.M."/>
            <person name="Palmer N.A."/>
            <person name="Koch K."/>
            <person name="Bradshaw J."/>
            <person name="Heng-Moss T."/>
            <person name="Sarath G."/>
        </authorList>
    </citation>
    <scope>NUCLEOTIDE SEQUENCE</scope>
</reference>
<keyword evidence="2" id="KW-1185">Reference proteome</keyword>
<dbReference type="Proteomes" id="UP000694846">
    <property type="component" value="Unplaced"/>
</dbReference>
<dbReference type="EMBL" id="GGMS01007239">
    <property type="protein sequence ID" value="MBY76442.1"/>
    <property type="molecule type" value="Transcribed_RNA"/>
</dbReference>
<dbReference type="OrthoDB" id="6630247at2759"/>
<dbReference type="RefSeq" id="XP_025417742.1">
    <property type="nucleotide sequence ID" value="XM_025561957.1"/>
</dbReference>
<dbReference type="AlphaFoldDB" id="A0A2S2QGZ1"/>
<protein>
    <submittedName>
        <fullName evidence="3 4">Uncharacterized protein LOC112688653</fullName>
    </submittedName>
</protein>
<dbReference type="RefSeq" id="XP_025417741.1">
    <property type="nucleotide sequence ID" value="XM_025561956.1"/>
</dbReference>
<dbReference type="GeneID" id="112688653"/>
<gene>
    <name evidence="3 4 5" type="primary">LOC112688653</name>
    <name evidence="1" type="ORF">g.180782</name>
</gene>
<evidence type="ECO:0000313" key="1">
    <source>
        <dbReference type="EMBL" id="MBY76442.1"/>
    </source>
</evidence>
<name>A0A2S2QGZ1_9HEMI</name>
<dbReference type="RefSeq" id="XP_025417739.1">
    <property type="nucleotide sequence ID" value="XM_025561954.1"/>
</dbReference>
<sequence>MKTSEILSTSNLRVLRNGKIVSLKENTKIKKKSTLKKDKNDNLSFLKNGYSGVSNLHDNNLNDPHKMMVNTNNYDLGGLCILLKNLPNSVIHEDPFYNKKDNSSNKNDYTNLEDYIQLNEVQICNKLEAKTEIKPKLLPMKNVNQKVGTRKSLIKKNNIATKEVGGSIDYQNIDVRMTRGKIIKLQTEERKQLDQIIFNKFPKIKFKMFAIQLDDIYKEEKFLRTLGLTCRFKSPLTFKTKKK</sequence>
<organism evidence="1">
    <name type="scientific">Sipha flava</name>
    <name type="common">yellow sugarcane aphid</name>
    <dbReference type="NCBI Taxonomy" id="143950"/>
    <lineage>
        <taxon>Eukaryota</taxon>
        <taxon>Metazoa</taxon>
        <taxon>Ecdysozoa</taxon>
        <taxon>Arthropoda</taxon>
        <taxon>Hexapoda</taxon>
        <taxon>Insecta</taxon>
        <taxon>Pterygota</taxon>
        <taxon>Neoptera</taxon>
        <taxon>Paraneoptera</taxon>
        <taxon>Hemiptera</taxon>
        <taxon>Sternorrhyncha</taxon>
        <taxon>Aphidomorpha</taxon>
        <taxon>Aphidoidea</taxon>
        <taxon>Aphididae</taxon>
        <taxon>Sipha</taxon>
    </lineage>
</organism>
<evidence type="ECO:0000313" key="4">
    <source>
        <dbReference type="RefSeq" id="XP_025417741.1"/>
    </source>
</evidence>
<evidence type="ECO:0000313" key="2">
    <source>
        <dbReference type="Proteomes" id="UP000694846"/>
    </source>
</evidence>
<reference evidence="3 4" key="2">
    <citation type="submission" date="2025-04" db="UniProtKB">
        <authorList>
            <consortium name="RefSeq"/>
        </authorList>
    </citation>
    <scope>IDENTIFICATION</scope>
    <source>
        <tissue evidence="3 4">Whole body</tissue>
    </source>
</reference>
<proteinExistence type="predicted"/>
<accession>A0A2S2QGZ1</accession>
<evidence type="ECO:0000313" key="5">
    <source>
        <dbReference type="RefSeq" id="XP_025417742.1"/>
    </source>
</evidence>